<dbReference type="GO" id="GO:0010185">
    <property type="term" value="P:regulation of cellular defense response"/>
    <property type="evidence" value="ECO:0007669"/>
    <property type="project" value="UniProtKB-ARBA"/>
</dbReference>
<dbReference type="PANTHER" id="PTHR45713">
    <property type="entry name" value="FTP DOMAIN-CONTAINING PROTEIN"/>
    <property type="match status" value="1"/>
</dbReference>
<evidence type="ECO:0000256" key="6">
    <source>
        <dbReference type="ARBA" id="ARBA00022837"/>
    </source>
</evidence>
<keyword evidence="6" id="KW-0106">Calcium</keyword>
<gene>
    <name evidence="11" type="ORF">HG543_46400</name>
</gene>
<dbReference type="EMBL" id="JABBJJ010000399">
    <property type="protein sequence ID" value="NMO22241.1"/>
    <property type="molecule type" value="Genomic_DNA"/>
</dbReference>
<dbReference type="InterPro" id="IPR051941">
    <property type="entry name" value="BG_Antigen-Binding_Lectin"/>
</dbReference>
<dbReference type="Gene3D" id="2.60.120.380">
    <property type="match status" value="1"/>
</dbReference>
<dbReference type="PANTHER" id="PTHR45713:SF6">
    <property type="entry name" value="F5_8 TYPE C DOMAIN-CONTAINING PROTEIN"/>
    <property type="match status" value="1"/>
</dbReference>
<dbReference type="InterPro" id="IPR008979">
    <property type="entry name" value="Galactose-bd-like_sf"/>
</dbReference>
<evidence type="ECO:0000256" key="1">
    <source>
        <dbReference type="ARBA" id="ARBA00002219"/>
    </source>
</evidence>
<dbReference type="InterPro" id="IPR000421">
    <property type="entry name" value="FA58C"/>
</dbReference>
<dbReference type="SMART" id="SM00607">
    <property type="entry name" value="FTP"/>
    <property type="match status" value="2"/>
</dbReference>
<dbReference type="Pfam" id="PF22633">
    <property type="entry name" value="F5_F8_type_C_2"/>
    <property type="match status" value="2"/>
</dbReference>
<feature type="chain" id="PRO_5032854953" evidence="9">
    <location>
        <begin position="21"/>
        <end position="899"/>
    </location>
</feature>
<feature type="domain" description="F5/8 type C" evidence="10">
    <location>
        <begin position="178"/>
        <end position="317"/>
    </location>
</feature>
<feature type="signal peptide" evidence="9">
    <location>
        <begin position="1"/>
        <end position="20"/>
    </location>
</feature>
<dbReference type="Pfam" id="PF06101">
    <property type="entry name" value="Vps62"/>
    <property type="match status" value="2"/>
</dbReference>
<comment type="caution">
    <text evidence="11">The sequence shown here is derived from an EMBL/GenBank/DDBJ whole genome shotgun (WGS) entry which is preliminary data.</text>
</comment>
<keyword evidence="12" id="KW-1185">Reference proteome</keyword>
<comment type="function">
    <text evidence="1">Acts as a defensive agent. Recognizes blood group fucosylated oligosaccharides including A, B, H and Lewis B-type antigens. Does not recognize Lewis A antigen and has low affinity for monovalent haptens.</text>
</comment>
<dbReference type="Proteomes" id="UP000518300">
    <property type="component" value="Unassembled WGS sequence"/>
</dbReference>
<evidence type="ECO:0000256" key="8">
    <source>
        <dbReference type="SAM" id="MobiDB-lite"/>
    </source>
</evidence>
<feature type="region of interest" description="Disordered" evidence="8">
    <location>
        <begin position="43"/>
        <end position="67"/>
    </location>
</feature>
<dbReference type="PROSITE" id="PS50022">
    <property type="entry name" value="FA58C_3"/>
    <property type="match status" value="2"/>
</dbReference>
<evidence type="ECO:0000256" key="4">
    <source>
        <dbReference type="ARBA" id="ARBA00022723"/>
    </source>
</evidence>
<proteinExistence type="inferred from homology"/>
<dbReference type="InterPro" id="IPR006585">
    <property type="entry name" value="FTP1"/>
</dbReference>
<dbReference type="RefSeq" id="WP_169351394.1">
    <property type="nucleotide sequence ID" value="NZ_JABBJJ010000399.1"/>
</dbReference>
<comment type="subunit">
    <text evidence="3">Homotrimer.</text>
</comment>
<keyword evidence="4" id="KW-0479">Metal-binding</keyword>
<evidence type="ECO:0000259" key="10">
    <source>
        <dbReference type="PROSITE" id="PS50022"/>
    </source>
</evidence>
<reference evidence="11 12" key="1">
    <citation type="submission" date="2020-04" db="EMBL/GenBank/DDBJ databases">
        <title>Draft genome of Pyxidicoccus fallax type strain.</title>
        <authorList>
            <person name="Whitworth D.E."/>
        </authorList>
    </citation>
    <scope>NUCLEOTIDE SEQUENCE [LARGE SCALE GENOMIC DNA]</scope>
    <source>
        <strain evidence="11 12">DSM 14698</strain>
    </source>
</reference>
<comment type="similarity">
    <text evidence="2">Belongs to the fucolectin family.</text>
</comment>
<dbReference type="AlphaFoldDB" id="A0A848LX89"/>
<keyword evidence="7" id="KW-1015">Disulfide bond</keyword>
<accession>A0A848LX89</accession>
<evidence type="ECO:0000313" key="11">
    <source>
        <dbReference type="EMBL" id="NMO22241.1"/>
    </source>
</evidence>
<evidence type="ECO:0000256" key="2">
    <source>
        <dbReference type="ARBA" id="ARBA00010147"/>
    </source>
</evidence>
<name>A0A848LX89_9BACT</name>
<evidence type="ECO:0000256" key="7">
    <source>
        <dbReference type="ARBA" id="ARBA00023157"/>
    </source>
</evidence>
<feature type="domain" description="F5/8 type C" evidence="10">
    <location>
        <begin position="32"/>
        <end position="163"/>
    </location>
</feature>
<protein>
    <submittedName>
        <fullName evidence="11">Vps62-related protein</fullName>
    </submittedName>
</protein>
<dbReference type="SUPFAM" id="SSF49785">
    <property type="entry name" value="Galactose-binding domain-like"/>
    <property type="match status" value="2"/>
</dbReference>
<sequence>MRTFKLPWLSCLAGAALLGACSPEDLPDTEQLDEVSIGSAREALNPPPNIALGKPTTQSSNYPGGGGAASLAVDGSINGSFGAGSVTHTNQQAQPWWQVDLQGSYPLSTVVLHNRTDCCSDRLQNFRVRVSEDGTNWHDYSFAGVAPTQSTFTINRSARYVRVQLNGTNALSLAEVQVFPSTINLARGKPATQSSNYLAVGGEANLAVDGSVNGDFWGAYSTTHTHFQTQPWWQVDLQGSHALSTVVLHNRTDCCADRLQNFRVRVSEDGANWHDYPFTGVAPTQSTFTINRSARYVRVQLDGTNALSLAEVQVFPAAIHPGNTVHGYWSASGGRSSSSQANRHFVVEVSGQNEWVTFNLTSPAADSYLYLTDANGNVLAEDDNSGGSPHARIARALSAGTYKLVAATTTAGQNAEFSLSADKALLRYPKRLRVQAATQFNWIYDDHDTGAHDDVSVWRADLTGYPGYYSLGDVAMPSHGVAPKMTFVVSGEEDLLARPVDYAWVWSDWGSGGSHDVSFWDPVPPAGYTCVGSVTVLGYDKPSTDLIRCVRSEYVLPAAANWLWNDSGSGSDNDIGVWQVDPRDHRGLSLSTFKGQGNYDGPDGRRFWTLNKSALANPEMAGLPVDGQTALQFAPRVWLHPEEYYLPSSVEHFLANVHEENGHLVTNQPLGCDSCTDPAFLDGVRPDQAHVPMYAEVVHRTVDGQPTNVSDIIYWNFYPYNNGKRVCIGWYSPWGCVGGYSTFGNHVGDWEHLTVRFIEGRPYAVYLSQHAGGQTLLFGDKSLAVLGWHPEAYAALGSHGLYPDAARHIYRNLPNGDFLADDTGRGIAWDGWVQPVVFPWKPMGTYTGSLDWLNITADWGNPPGGCDISQPVAGECVRNGGPTAPMKKSFSQPGHMPME</sequence>
<evidence type="ECO:0000256" key="9">
    <source>
        <dbReference type="SAM" id="SignalP"/>
    </source>
</evidence>
<organism evidence="11 12">
    <name type="scientific">Pyxidicoccus fallax</name>
    <dbReference type="NCBI Taxonomy" id="394095"/>
    <lineage>
        <taxon>Bacteria</taxon>
        <taxon>Pseudomonadati</taxon>
        <taxon>Myxococcota</taxon>
        <taxon>Myxococcia</taxon>
        <taxon>Myxococcales</taxon>
        <taxon>Cystobacterineae</taxon>
        <taxon>Myxococcaceae</taxon>
        <taxon>Pyxidicoccus</taxon>
    </lineage>
</organism>
<keyword evidence="5" id="KW-0430">Lectin</keyword>
<keyword evidence="9" id="KW-0732">Signal</keyword>
<dbReference type="PROSITE" id="PS51257">
    <property type="entry name" value="PROKAR_LIPOPROTEIN"/>
    <property type="match status" value="1"/>
</dbReference>
<dbReference type="Gene3D" id="2.60.120.260">
    <property type="entry name" value="Galactose-binding domain-like"/>
    <property type="match status" value="2"/>
</dbReference>
<evidence type="ECO:0000256" key="5">
    <source>
        <dbReference type="ARBA" id="ARBA00022734"/>
    </source>
</evidence>
<dbReference type="InterPro" id="IPR009291">
    <property type="entry name" value="Vps62"/>
</dbReference>
<evidence type="ECO:0000256" key="3">
    <source>
        <dbReference type="ARBA" id="ARBA00011233"/>
    </source>
</evidence>
<dbReference type="GO" id="GO:0046872">
    <property type="term" value="F:metal ion binding"/>
    <property type="evidence" value="ECO:0007669"/>
    <property type="project" value="UniProtKB-KW"/>
</dbReference>
<dbReference type="GO" id="GO:0042806">
    <property type="term" value="F:fucose binding"/>
    <property type="evidence" value="ECO:0007669"/>
    <property type="project" value="UniProtKB-ARBA"/>
</dbReference>
<evidence type="ECO:0000313" key="12">
    <source>
        <dbReference type="Proteomes" id="UP000518300"/>
    </source>
</evidence>